<feature type="domain" description="HD/PDEase" evidence="12">
    <location>
        <begin position="243"/>
        <end position="424"/>
    </location>
</feature>
<dbReference type="GO" id="GO:0004810">
    <property type="term" value="F:CCA tRNA nucleotidyltransferase activity"/>
    <property type="evidence" value="ECO:0007669"/>
    <property type="project" value="UniProtKB-EC"/>
</dbReference>
<evidence type="ECO:0000256" key="7">
    <source>
        <dbReference type="ARBA" id="ARBA00022723"/>
    </source>
</evidence>
<keyword evidence="9" id="KW-0460">Magnesium</keyword>
<dbReference type="InterPro" id="IPR032828">
    <property type="entry name" value="PolyA_RNA-bd"/>
</dbReference>
<evidence type="ECO:0000256" key="10">
    <source>
        <dbReference type="ARBA" id="ARBA00022884"/>
    </source>
</evidence>
<keyword evidence="7" id="KW-0479">Metal-binding</keyword>
<dbReference type="Gene3D" id="3.30.460.10">
    <property type="entry name" value="Beta Polymerase, domain 2"/>
    <property type="match status" value="1"/>
</dbReference>
<dbReference type="Pfam" id="PF01743">
    <property type="entry name" value="PolyA_pol"/>
    <property type="match status" value="1"/>
</dbReference>
<keyword evidence="10 11" id="KW-0694">RNA-binding</keyword>
<reference evidence="13" key="1">
    <citation type="submission" date="2016-01" db="EMBL/GenBank/DDBJ databases">
        <authorList>
            <person name="Mcilroy J.S."/>
            <person name="Karst M S."/>
            <person name="Albertsen M."/>
        </authorList>
    </citation>
    <scope>NUCLEOTIDE SEQUENCE</scope>
    <source>
        <strain evidence="13">Cfx-K</strain>
    </source>
</reference>
<dbReference type="GO" id="GO:0016787">
    <property type="term" value="F:hydrolase activity"/>
    <property type="evidence" value="ECO:0007669"/>
    <property type="project" value="UniProtKB-KW"/>
</dbReference>
<dbReference type="KEGG" id="pbf:CFX0092_A3385"/>
<dbReference type="InterPro" id="IPR006674">
    <property type="entry name" value="HD_domain"/>
</dbReference>
<dbReference type="CDD" id="cd00077">
    <property type="entry name" value="HDc"/>
    <property type="match status" value="1"/>
</dbReference>
<dbReference type="Pfam" id="PF12627">
    <property type="entry name" value="PolyA_pol_RNAbd"/>
    <property type="match status" value="1"/>
</dbReference>
<dbReference type="InterPro" id="IPR003607">
    <property type="entry name" value="HD/PDEase_dom"/>
</dbReference>
<dbReference type="EC" id="3.1.4.-" evidence="13"/>
<dbReference type="SUPFAM" id="SSF81891">
    <property type="entry name" value="Poly A polymerase C-terminal region-like"/>
    <property type="match status" value="1"/>
</dbReference>
<dbReference type="GO" id="GO:0046872">
    <property type="term" value="F:metal ion binding"/>
    <property type="evidence" value="ECO:0007669"/>
    <property type="project" value="UniProtKB-KW"/>
</dbReference>
<dbReference type="SUPFAM" id="SSF81301">
    <property type="entry name" value="Nucleotidyltransferase"/>
    <property type="match status" value="1"/>
</dbReference>
<dbReference type="OrthoDB" id="9805698at2"/>
<accession>A0A170PJ53</accession>
<keyword evidence="14" id="KW-1185">Reference proteome</keyword>
<dbReference type="GO" id="GO:0000049">
    <property type="term" value="F:tRNA binding"/>
    <property type="evidence" value="ECO:0007669"/>
    <property type="project" value="UniProtKB-KW"/>
</dbReference>
<dbReference type="GO" id="GO:0000166">
    <property type="term" value="F:nucleotide binding"/>
    <property type="evidence" value="ECO:0007669"/>
    <property type="project" value="UniProtKB-KW"/>
</dbReference>
<dbReference type="InterPro" id="IPR043519">
    <property type="entry name" value="NT_sf"/>
</dbReference>
<dbReference type="AlphaFoldDB" id="A0A170PJ53"/>
<dbReference type="SMART" id="SM00471">
    <property type="entry name" value="HDc"/>
    <property type="match status" value="1"/>
</dbReference>
<dbReference type="InterPro" id="IPR002646">
    <property type="entry name" value="PolA_pol_head_dom"/>
</dbReference>
<evidence type="ECO:0000256" key="1">
    <source>
        <dbReference type="ARBA" id="ARBA00001946"/>
    </source>
</evidence>
<keyword evidence="4 11" id="KW-0808">Transferase</keyword>
<organism evidence="13 14">
    <name type="scientific">Candidatus Promineifilum breve</name>
    <dbReference type="NCBI Taxonomy" id="1806508"/>
    <lineage>
        <taxon>Bacteria</taxon>
        <taxon>Bacillati</taxon>
        <taxon>Chloroflexota</taxon>
        <taxon>Ardenticatenia</taxon>
        <taxon>Candidatus Promineifilales</taxon>
        <taxon>Candidatus Promineifilaceae</taxon>
        <taxon>Candidatus Promineifilum</taxon>
    </lineage>
</organism>
<evidence type="ECO:0000256" key="4">
    <source>
        <dbReference type="ARBA" id="ARBA00022679"/>
    </source>
</evidence>
<evidence type="ECO:0000313" key="13">
    <source>
        <dbReference type="EMBL" id="CUS05263.2"/>
    </source>
</evidence>
<keyword evidence="3" id="KW-0820">tRNA-binding</keyword>
<evidence type="ECO:0000256" key="11">
    <source>
        <dbReference type="RuleBase" id="RU003953"/>
    </source>
</evidence>
<dbReference type="EC" id="3.1.3.-" evidence="13"/>
<dbReference type="NCBIfam" id="TIGR00277">
    <property type="entry name" value="HDIG"/>
    <property type="match status" value="1"/>
</dbReference>
<evidence type="ECO:0000256" key="8">
    <source>
        <dbReference type="ARBA" id="ARBA00022741"/>
    </source>
</evidence>
<keyword evidence="6 13" id="KW-0548">Nucleotidyltransferase</keyword>
<evidence type="ECO:0000313" key="14">
    <source>
        <dbReference type="Proteomes" id="UP000215027"/>
    </source>
</evidence>
<dbReference type="Pfam" id="PF01966">
    <property type="entry name" value="HD"/>
    <property type="match status" value="1"/>
</dbReference>
<dbReference type="GO" id="GO:0008033">
    <property type="term" value="P:tRNA processing"/>
    <property type="evidence" value="ECO:0007669"/>
    <property type="project" value="UniProtKB-KW"/>
</dbReference>
<evidence type="ECO:0000259" key="12">
    <source>
        <dbReference type="SMART" id="SM00471"/>
    </source>
</evidence>
<name>A0A170PJ53_9CHLR</name>
<gene>
    <name evidence="13" type="ORF">CFX0092_A3385</name>
</gene>
<dbReference type="Gene3D" id="1.10.3090.10">
    <property type="entry name" value="cca-adding enzyme, domain 2"/>
    <property type="match status" value="1"/>
</dbReference>
<dbReference type="InterPro" id="IPR050124">
    <property type="entry name" value="tRNA_CCA-adding_enzyme"/>
</dbReference>
<evidence type="ECO:0000256" key="3">
    <source>
        <dbReference type="ARBA" id="ARBA00022555"/>
    </source>
</evidence>
<evidence type="ECO:0000256" key="9">
    <source>
        <dbReference type="ARBA" id="ARBA00022842"/>
    </source>
</evidence>
<sequence>MEKNGVMEPADLRLPPLLERLRPLLAAESRPVYVVGGTVRDALLRRPIHDIDLVVAVEAIPLAFRLADALGLPAYVLDAERDVGRVIVPGDDLTLDVARFRGPTLEDDLRGRDFTINALALPATESSAAVIDRHGGLDDLRAGVIRAIHERSLADDPVRALRAARFAAQFGFALTGDTATAARSAATDLPDRASPERIRDELTKVLLTGAPQRGVALLHELGLLAVVLPAVAALDGVAQSPPHHEDVLRHTLSVLRYLVQVEGIVGQETADSAAPDDWAADVAMLVAPYRHGLTAHLARQLDGGFSGLALLRWAGLLHDAGKAATQTIDADGRIRFLGHDDVGADLSRGLLARLAFSNEAVRHARDIVAGHMRPLNLALERRTPSRRTTYRYFRALHEAGLDVGLLALADHLATYDGRGQADDWAALLDVIRTLFAAYFDDHERTIAPPRLLDGLAIMALLEEPPGHEIGRLLGLLEEAQAAGEVNSRDEAIALVRRHHNRLPL</sequence>
<keyword evidence="8" id="KW-0547">Nucleotide-binding</keyword>
<keyword evidence="5" id="KW-0819">tRNA processing</keyword>
<protein>
    <submittedName>
        <fullName evidence="13">Multifunctional CCA protein</fullName>
        <ecNumber evidence="13">2.7.7.72</ecNumber>
        <ecNumber evidence="13">3.1.3.-</ecNumber>
        <ecNumber evidence="13">3.1.4.-</ecNumber>
    </submittedName>
</protein>
<dbReference type="PANTHER" id="PTHR47545:SF2">
    <property type="entry name" value="CC-ADDING TRNA NUCLEOTIDYLTRANSFERASE"/>
    <property type="match status" value="1"/>
</dbReference>
<comment type="cofactor">
    <cofactor evidence="1">
        <name>Mg(2+)</name>
        <dbReference type="ChEBI" id="CHEBI:18420"/>
    </cofactor>
</comment>
<evidence type="ECO:0000256" key="2">
    <source>
        <dbReference type="ARBA" id="ARBA00007265"/>
    </source>
</evidence>
<dbReference type="PANTHER" id="PTHR47545">
    <property type="entry name" value="MULTIFUNCTIONAL CCA PROTEIN"/>
    <property type="match status" value="1"/>
</dbReference>
<dbReference type="InterPro" id="IPR006675">
    <property type="entry name" value="HDIG_dom"/>
</dbReference>
<dbReference type="EC" id="2.7.7.72" evidence="13"/>
<keyword evidence="13" id="KW-0378">Hydrolase</keyword>
<evidence type="ECO:0000256" key="5">
    <source>
        <dbReference type="ARBA" id="ARBA00022694"/>
    </source>
</evidence>
<evidence type="ECO:0000256" key="6">
    <source>
        <dbReference type="ARBA" id="ARBA00022695"/>
    </source>
</evidence>
<comment type="similarity">
    <text evidence="2 11">Belongs to the tRNA nucleotidyltransferase/poly(A) polymerase family.</text>
</comment>
<dbReference type="Proteomes" id="UP000215027">
    <property type="component" value="Chromosome I"/>
</dbReference>
<proteinExistence type="inferred from homology"/>
<dbReference type="EMBL" id="LN890655">
    <property type="protein sequence ID" value="CUS05263.2"/>
    <property type="molecule type" value="Genomic_DNA"/>
</dbReference>